<organism evidence="2 3">
    <name type="scientific">Liparis tanakae</name>
    <name type="common">Tanaka's snailfish</name>
    <dbReference type="NCBI Taxonomy" id="230148"/>
    <lineage>
        <taxon>Eukaryota</taxon>
        <taxon>Metazoa</taxon>
        <taxon>Chordata</taxon>
        <taxon>Craniata</taxon>
        <taxon>Vertebrata</taxon>
        <taxon>Euteleostomi</taxon>
        <taxon>Actinopterygii</taxon>
        <taxon>Neopterygii</taxon>
        <taxon>Teleostei</taxon>
        <taxon>Neoteleostei</taxon>
        <taxon>Acanthomorphata</taxon>
        <taxon>Eupercaria</taxon>
        <taxon>Perciformes</taxon>
        <taxon>Cottioidei</taxon>
        <taxon>Cottales</taxon>
        <taxon>Liparidae</taxon>
        <taxon>Liparis</taxon>
    </lineage>
</organism>
<feature type="compositionally biased region" description="Polar residues" evidence="1">
    <location>
        <begin position="228"/>
        <end position="238"/>
    </location>
</feature>
<evidence type="ECO:0000313" key="3">
    <source>
        <dbReference type="Proteomes" id="UP000314294"/>
    </source>
</evidence>
<dbReference type="Proteomes" id="UP000314294">
    <property type="component" value="Unassembled WGS sequence"/>
</dbReference>
<comment type="caution">
    <text evidence="2">The sequence shown here is derived from an EMBL/GenBank/DDBJ whole genome shotgun (WGS) entry which is preliminary data.</text>
</comment>
<accession>A0A4Z2HKP5</accession>
<feature type="compositionally biased region" description="Basic and acidic residues" evidence="1">
    <location>
        <begin position="321"/>
        <end position="331"/>
    </location>
</feature>
<feature type="region of interest" description="Disordered" evidence="1">
    <location>
        <begin position="300"/>
        <end position="337"/>
    </location>
</feature>
<feature type="compositionally biased region" description="Basic and acidic residues" evidence="1">
    <location>
        <begin position="300"/>
        <end position="312"/>
    </location>
</feature>
<evidence type="ECO:0000256" key="1">
    <source>
        <dbReference type="SAM" id="MobiDB-lite"/>
    </source>
</evidence>
<evidence type="ECO:0000313" key="2">
    <source>
        <dbReference type="EMBL" id="TNN66171.1"/>
    </source>
</evidence>
<sequence length="337" mass="36586">MTLPGLRGKLSGNLSRILVVVLKPFGSVAQEVTLTGVGIDEHMALCTAVVPMSSSAALNLTLVLGVMTHSLSSLVSWLSGPSSMGKVLPRGCEHTDKILASEVPQGLHSDVRMGNFAEPLALPDVHGHHRRVVVLHPLNVSRVAVHGHHQAVAVGHKVSHLCGEPKSGHAISPVRQKVTLKEPKAPGSLTVFGVVVRQDREEMKRDTASQQRRKSASAASHQSAGPPHTTSPASYLDTSTHRHNEYRLPSLGSGRKAGLEGRGKKMHHVSRATGAVHRLNGYVLCHMCGDLKNWIWEEREGDETQVRTDRNIKPQRRPRRGAVERESDGDKQPYGTK</sequence>
<reference evidence="2 3" key="1">
    <citation type="submission" date="2019-03" db="EMBL/GenBank/DDBJ databases">
        <title>First draft genome of Liparis tanakae, snailfish: a comprehensive survey of snailfish specific genes.</title>
        <authorList>
            <person name="Kim W."/>
            <person name="Song I."/>
            <person name="Jeong J.-H."/>
            <person name="Kim D."/>
            <person name="Kim S."/>
            <person name="Ryu S."/>
            <person name="Song J.Y."/>
            <person name="Lee S.K."/>
        </authorList>
    </citation>
    <scope>NUCLEOTIDE SEQUENCE [LARGE SCALE GENOMIC DNA]</scope>
    <source>
        <tissue evidence="2">Muscle</tissue>
    </source>
</reference>
<gene>
    <name evidence="2" type="ORF">EYF80_023649</name>
</gene>
<keyword evidence="3" id="KW-1185">Reference proteome</keyword>
<proteinExistence type="predicted"/>
<name>A0A4Z2HKP5_9TELE</name>
<protein>
    <submittedName>
        <fullName evidence="2">Uncharacterized protein</fullName>
    </submittedName>
</protein>
<dbReference type="EMBL" id="SRLO01000224">
    <property type="protein sequence ID" value="TNN66171.1"/>
    <property type="molecule type" value="Genomic_DNA"/>
</dbReference>
<feature type="region of interest" description="Disordered" evidence="1">
    <location>
        <begin position="201"/>
        <end position="268"/>
    </location>
</feature>
<dbReference type="AlphaFoldDB" id="A0A4Z2HKP5"/>